<feature type="region of interest" description="Disordered" evidence="1">
    <location>
        <begin position="541"/>
        <end position="592"/>
    </location>
</feature>
<dbReference type="Pfam" id="PF11992">
    <property type="entry name" value="TgpA_N"/>
    <property type="match status" value="1"/>
</dbReference>
<dbReference type="PANTHER" id="PTHR42736">
    <property type="entry name" value="PROTEIN-GLUTAMINE GAMMA-GLUTAMYLTRANSFERASE"/>
    <property type="match status" value="1"/>
</dbReference>
<dbReference type="SUPFAM" id="SSF54001">
    <property type="entry name" value="Cysteine proteinases"/>
    <property type="match status" value="1"/>
</dbReference>
<feature type="transmembrane region" description="Helical" evidence="2">
    <location>
        <begin position="35"/>
        <end position="54"/>
    </location>
</feature>
<feature type="domain" description="Transglutaminase-like" evidence="3">
    <location>
        <begin position="462"/>
        <end position="537"/>
    </location>
</feature>
<evidence type="ECO:0000259" key="3">
    <source>
        <dbReference type="SMART" id="SM00460"/>
    </source>
</evidence>
<feature type="transmembrane region" description="Helical" evidence="2">
    <location>
        <begin position="603"/>
        <end position="622"/>
    </location>
</feature>
<sequence length="722" mass="80537">MPEKVKTALTAALHTGLLALPLTTYTTVNTFQHPWPILIFLVLVNALILLGTWWPRLDLLWIGLIVASFIGSCYASYPLKQAFSFNWAQHFMNNLIQQTSTFRNAGSTQMMPILLSMVLIMALVIALTLLTVRWQQPYLSLLVSLSYLLAVTLFATRNEVSSIAAVVGLAAALLLVRAHPRVTWTNAIYLVLSLALIFAGTTLNTWGRQPLKQLSQQTVAWRNTLSSHGFYNFLEKAAAAKRTGFSEDTTTLGGAIQDDNSVALKVIASQSHYWRVDTRDTYSGQGWEVDKSTKISRKPTLTDSGYLQTPTSPKQAIQVNLAATATYVPVSYGGTTWAVSKSQQKRHGIGYAKQRGRLYINLSKQPLTKLNYAFQPQQYTAAQLKAATGEPTEELDESETDLPAEVPNRVKILSENLIKTAPTQYAKVQALLSYLKNDNRFTYTKMDTPATPNDRDYVDYFLFTSQRGYCDNFSTALVVMLREIGIPARWAQGFTGGSRGQKTKDGRYHYSILNSNAHSWAEVYFTGIGWVPFDPTPGYQNPGLKKATPKATAKTNSSSQQSSSVSSSSPSTNVSSSSEQSTTSSPAAPKAIKKTNRTTALPWLWPSLLGLCLIGGLTTLWLRRYHVWLRLISWQRPWRTPSQSYQQLQHWFEHQLPRAASQTLSVYATRVDQYWPQLHGQFSLVTQQILQQRFGQVTPLTLDSNLNAVIKALQKNPKSTNL</sequence>
<dbReference type="Gene3D" id="3.10.620.30">
    <property type="match status" value="1"/>
</dbReference>
<dbReference type="Proteomes" id="UP001596171">
    <property type="component" value="Unassembled WGS sequence"/>
</dbReference>
<feature type="transmembrane region" description="Helical" evidence="2">
    <location>
        <begin position="188"/>
        <end position="207"/>
    </location>
</feature>
<evidence type="ECO:0000256" key="1">
    <source>
        <dbReference type="SAM" id="MobiDB-lite"/>
    </source>
</evidence>
<keyword evidence="5" id="KW-1185">Reference proteome</keyword>
<feature type="transmembrane region" description="Helical" evidence="2">
    <location>
        <begin position="137"/>
        <end position="154"/>
    </location>
</feature>
<dbReference type="RefSeq" id="WP_171002378.1">
    <property type="nucleotide sequence ID" value="NZ_BJDI01000020.1"/>
</dbReference>
<keyword evidence="2" id="KW-0472">Membrane</keyword>
<comment type="caution">
    <text evidence="4">The sequence shown here is derived from an EMBL/GenBank/DDBJ whole genome shotgun (WGS) entry which is preliminary data.</text>
</comment>
<keyword evidence="2" id="KW-0812">Transmembrane</keyword>
<dbReference type="InterPro" id="IPR002931">
    <property type="entry name" value="Transglutaminase-like"/>
</dbReference>
<feature type="transmembrane region" description="Helical" evidence="2">
    <location>
        <begin position="110"/>
        <end position="130"/>
    </location>
</feature>
<dbReference type="PANTHER" id="PTHR42736:SF1">
    <property type="entry name" value="PROTEIN-GLUTAMINE GAMMA-GLUTAMYLTRANSFERASE"/>
    <property type="match status" value="1"/>
</dbReference>
<protein>
    <submittedName>
        <fullName evidence="4">DUF4129 domain-containing transglutaminase family protein</fullName>
    </submittedName>
</protein>
<feature type="transmembrane region" description="Helical" evidence="2">
    <location>
        <begin position="160"/>
        <end position="176"/>
    </location>
</feature>
<name>A0ABW1SI28_9LACO</name>
<feature type="transmembrane region" description="Helical" evidence="2">
    <location>
        <begin position="59"/>
        <end position="77"/>
    </location>
</feature>
<gene>
    <name evidence="4" type="ORF">ACFP1L_03500</name>
</gene>
<dbReference type="InterPro" id="IPR021878">
    <property type="entry name" value="TgpA_N"/>
</dbReference>
<evidence type="ECO:0000313" key="5">
    <source>
        <dbReference type="Proteomes" id="UP001596171"/>
    </source>
</evidence>
<evidence type="ECO:0000256" key="2">
    <source>
        <dbReference type="SAM" id="Phobius"/>
    </source>
</evidence>
<feature type="compositionally biased region" description="Low complexity" evidence="1">
    <location>
        <begin position="545"/>
        <end position="586"/>
    </location>
</feature>
<dbReference type="InterPro" id="IPR038765">
    <property type="entry name" value="Papain-like_cys_pep_sf"/>
</dbReference>
<proteinExistence type="predicted"/>
<organism evidence="4 5">
    <name type="scientific">Lactiplantibacillus nangangensis</name>
    <dbReference type="NCBI Taxonomy" id="2559917"/>
    <lineage>
        <taxon>Bacteria</taxon>
        <taxon>Bacillati</taxon>
        <taxon>Bacillota</taxon>
        <taxon>Bacilli</taxon>
        <taxon>Lactobacillales</taxon>
        <taxon>Lactobacillaceae</taxon>
        <taxon>Lactiplantibacillus</taxon>
    </lineage>
</organism>
<dbReference type="Pfam" id="PF01841">
    <property type="entry name" value="Transglut_core"/>
    <property type="match status" value="1"/>
</dbReference>
<dbReference type="EMBL" id="JBHSSE010000007">
    <property type="protein sequence ID" value="MFC6200962.1"/>
    <property type="molecule type" value="Genomic_DNA"/>
</dbReference>
<dbReference type="InterPro" id="IPR052901">
    <property type="entry name" value="Bact_TGase-like"/>
</dbReference>
<keyword evidence="2" id="KW-1133">Transmembrane helix</keyword>
<reference evidence="5" key="1">
    <citation type="journal article" date="2019" name="Int. J. Syst. Evol. Microbiol.">
        <title>The Global Catalogue of Microorganisms (GCM) 10K type strain sequencing project: providing services to taxonomists for standard genome sequencing and annotation.</title>
        <authorList>
            <consortium name="The Broad Institute Genomics Platform"/>
            <consortium name="The Broad Institute Genome Sequencing Center for Infectious Disease"/>
            <person name="Wu L."/>
            <person name="Ma J."/>
        </authorList>
    </citation>
    <scope>NUCLEOTIDE SEQUENCE [LARGE SCALE GENOMIC DNA]</scope>
    <source>
        <strain evidence="5">CCM 8930</strain>
    </source>
</reference>
<dbReference type="SMART" id="SM00460">
    <property type="entry name" value="TGc"/>
    <property type="match status" value="1"/>
</dbReference>
<evidence type="ECO:0000313" key="4">
    <source>
        <dbReference type="EMBL" id="MFC6200962.1"/>
    </source>
</evidence>
<accession>A0ABW1SI28</accession>